<dbReference type="Pfam" id="PF13649">
    <property type="entry name" value="Methyltransf_25"/>
    <property type="match status" value="1"/>
</dbReference>
<dbReference type="GeneID" id="35120175"/>
<reference evidence="2 3" key="1">
    <citation type="submission" date="2016-10" db="EMBL/GenBank/DDBJ databases">
        <title>Comparative genomics between deep and shallow subseafloor isolates.</title>
        <authorList>
            <person name="Ishii S."/>
            <person name="Miller J.R."/>
            <person name="Sutton G."/>
            <person name="Suzuki S."/>
            <person name="Methe B."/>
            <person name="Inagaki F."/>
            <person name="Imachi H."/>
        </authorList>
    </citation>
    <scope>NUCLEOTIDE SEQUENCE [LARGE SCALE GENOMIC DNA]</scope>
    <source>
        <strain evidence="2 3">MO-MB1</strain>
    </source>
</reference>
<dbReference type="Proteomes" id="UP000232806">
    <property type="component" value="Chromosome"/>
</dbReference>
<keyword evidence="2" id="KW-0808">Transferase</keyword>
<sequence>MPEQELYRKFARYYDLIYQWMDYPGEVEFIEKMVDLYQGSGGNDLLDVACGTGNHAQYLTNSFQVVGLDLNLEMMEIANEKVPEMELIQGNMKEMNLEKDFDVIICLFSSINYHTNLRELESTIRRFHDHLKQGGILIFDLGFCTENWEEGRMLVDAVVDGDLQLARISQSRLYDGVFNANFVFLIKENGIMDFEVDQHQLGVFKTIDVESILEKTGFETRIYSNYNDLPWDAESDERPVFVCKKP</sequence>
<dbReference type="SUPFAM" id="SSF53335">
    <property type="entry name" value="S-adenosyl-L-methionine-dependent methyltransferases"/>
    <property type="match status" value="1"/>
</dbReference>
<dbReference type="Gene3D" id="3.40.50.150">
    <property type="entry name" value="Vaccinia Virus protein VP39"/>
    <property type="match status" value="1"/>
</dbReference>
<evidence type="ECO:0000259" key="1">
    <source>
        <dbReference type="Pfam" id="PF13649"/>
    </source>
</evidence>
<dbReference type="PANTHER" id="PTHR43591:SF110">
    <property type="entry name" value="RHODANESE DOMAIN-CONTAINING PROTEIN"/>
    <property type="match status" value="1"/>
</dbReference>
<accession>A0A2H4V9K0</accession>
<gene>
    <name evidence="2" type="ORF">BK007_01250</name>
</gene>
<protein>
    <submittedName>
        <fullName evidence="2">Methyltransferase type 12</fullName>
    </submittedName>
</protein>
<organism evidence="2 3">
    <name type="scientific">Methanobacterium subterraneum</name>
    <dbReference type="NCBI Taxonomy" id="59277"/>
    <lineage>
        <taxon>Archaea</taxon>
        <taxon>Methanobacteriati</taxon>
        <taxon>Methanobacteriota</taxon>
        <taxon>Methanomada group</taxon>
        <taxon>Methanobacteria</taxon>
        <taxon>Methanobacteriales</taxon>
        <taxon>Methanobacteriaceae</taxon>
        <taxon>Methanobacterium</taxon>
    </lineage>
</organism>
<dbReference type="EMBL" id="CP017766">
    <property type="protein sequence ID" value="AUB54775.1"/>
    <property type="molecule type" value="Genomic_DNA"/>
</dbReference>
<proteinExistence type="predicted"/>
<dbReference type="Gene3D" id="2.20.130.10">
    <property type="entry name" value="CAC2371-like domains"/>
    <property type="match status" value="1"/>
</dbReference>
<evidence type="ECO:0000313" key="2">
    <source>
        <dbReference type="EMBL" id="AUB54775.1"/>
    </source>
</evidence>
<dbReference type="CDD" id="cd02440">
    <property type="entry name" value="AdoMet_MTases"/>
    <property type="match status" value="1"/>
</dbReference>
<name>A0A2H4V9K0_9EURY</name>
<dbReference type="RefSeq" id="WP_100904750.1">
    <property type="nucleotide sequence ID" value="NZ_CP017766.1"/>
</dbReference>
<dbReference type="InterPro" id="IPR029063">
    <property type="entry name" value="SAM-dependent_MTases_sf"/>
</dbReference>
<keyword evidence="2" id="KW-0489">Methyltransferase</keyword>
<dbReference type="OrthoDB" id="1018at2157"/>
<feature type="domain" description="Methyltransferase" evidence="1">
    <location>
        <begin position="46"/>
        <end position="135"/>
    </location>
</feature>
<dbReference type="GO" id="GO:0032259">
    <property type="term" value="P:methylation"/>
    <property type="evidence" value="ECO:0007669"/>
    <property type="project" value="UniProtKB-KW"/>
</dbReference>
<dbReference type="GO" id="GO:0008168">
    <property type="term" value="F:methyltransferase activity"/>
    <property type="evidence" value="ECO:0007669"/>
    <property type="project" value="UniProtKB-KW"/>
</dbReference>
<dbReference type="InterPro" id="IPR041698">
    <property type="entry name" value="Methyltransf_25"/>
</dbReference>
<evidence type="ECO:0000313" key="3">
    <source>
        <dbReference type="Proteomes" id="UP000232806"/>
    </source>
</evidence>
<dbReference type="AlphaFoldDB" id="A0A2H4V9K0"/>
<dbReference type="PANTHER" id="PTHR43591">
    <property type="entry name" value="METHYLTRANSFERASE"/>
    <property type="match status" value="1"/>
</dbReference>